<feature type="non-terminal residue" evidence="2">
    <location>
        <position position="1"/>
    </location>
</feature>
<gene>
    <name evidence="2" type="ORF">HMPREF9094_2638</name>
</gene>
<feature type="domain" description="Bacterial EndoU nuclease" evidence="1">
    <location>
        <begin position="84"/>
        <end position="194"/>
    </location>
</feature>
<dbReference type="PATRIC" id="fig|997347.4.peg.2322"/>
<keyword evidence="3" id="KW-1185">Reference proteome</keyword>
<sequence length="202" mass="23024">VSQVQSTLIPKANVNNMDLLKAFKRVEGEKNYYYSKLTTTKEVAGVKFRFSSIEYALNERAAEELQKNPLTMPIEMQEHIFGEIKHLRNGTIKATGGHVVSDQVKISDITNIQYNNVFQAKVEIYDPVTNQYILKSNNNGLSTFFPPYWTKDRVLIEAESAFGNKVPHSDNLQFQNGYDEGKTKSGVKVDIGRKNLYPQRNQ</sequence>
<evidence type="ECO:0000313" key="3">
    <source>
        <dbReference type="Proteomes" id="UP000005392"/>
    </source>
</evidence>
<reference evidence="2 3" key="1">
    <citation type="submission" date="2011-05" db="EMBL/GenBank/DDBJ databases">
        <authorList>
            <person name="Muzny D."/>
            <person name="Qin X."/>
            <person name="Deng J."/>
            <person name="Jiang H."/>
            <person name="Liu Y."/>
            <person name="Qu J."/>
            <person name="Song X.-Z."/>
            <person name="Zhang L."/>
            <person name="Thornton R."/>
            <person name="Coyle M."/>
            <person name="Francisco L."/>
            <person name="Jackson L."/>
            <person name="Javaid M."/>
            <person name="Korchina V."/>
            <person name="Kovar C."/>
            <person name="Mata R."/>
            <person name="Mathew T."/>
            <person name="Ngo R."/>
            <person name="Nguyen L."/>
            <person name="Nguyen N."/>
            <person name="Okwuonu G."/>
            <person name="Ongeri F."/>
            <person name="Pham C."/>
            <person name="Simmons D."/>
            <person name="Wilczek-Boney K."/>
            <person name="Hale W."/>
            <person name="Jakkamsetti A."/>
            <person name="Pham P."/>
            <person name="Ruth R."/>
            <person name="San Lucas F."/>
            <person name="Warren J."/>
            <person name="Zhang J."/>
            <person name="Zhao Z."/>
            <person name="Zhou C."/>
            <person name="Zhu D."/>
            <person name="Lee S."/>
            <person name="Bess C."/>
            <person name="Blankenburg K."/>
            <person name="Forbes L."/>
            <person name="Fu Q."/>
            <person name="Gubbala S."/>
            <person name="Hirani K."/>
            <person name="Jayaseelan J.C."/>
            <person name="Lara F."/>
            <person name="Munidasa M."/>
            <person name="Palculict T."/>
            <person name="Patil S."/>
            <person name="Pu L.-L."/>
            <person name="Saada N."/>
            <person name="Tang L."/>
            <person name="Weissenberger G."/>
            <person name="Zhu Y."/>
            <person name="Hemphill L."/>
            <person name="Shang Y."/>
            <person name="Youmans B."/>
            <person name="Ayvaz T."/>
            <person name="Ross M."/>
            <person name="Santibanez J."/>
            <person name="Aqrawi P."/>
            <person name="Gross S."/>
            <person name="Joshi V."/>
            <person name="Fowler G."/>
            <person name="Nazareth L."/>
            <person name="Reid J."/>
            <person name="Worley K."/>
            <person name="Petrosino J."/>
            <person name="Highlander S."/>
            <person name="Gibbs R."/>
        </authorList>
    </citation>
    <scope>NUCLEOTIDE SEQUENCE [LARGE SCALE GENOMIC DNA]</scope>
    <source>
        <strain evidence="2 3">ATCC 51191</strain>
    </source>
</reference>
<dbReference type="AlphaFoldDB" id="F9ERT3"/>
<dbReference type="HOGENOM" id="CLU_1351409_0_0_0"/>
<proteinExistence type="predicted"/>
<name>F9ERT3_9FUSO</name>
<evidence type="ECO:0000313" key="2">
    <source>
        <dbReference type="EMBL" id="EGQ75976.1"/>
    </source>
</evidence>
<dbReference type="Pfam" id="PF14436">
    <property type="entry name" value="EndoU_bacteria"/>
    <property type="match status" value="1"/>
</dbReference>
<dbReference type="GO" id="GO:0004519">
    <property type="term" value="F:endonuclease activity"/>
    <property type="evidence" value="ECO:0007669"/>
    <property type="project" value="InterPro"/>
</dbReference>
<organism evidence="2 3">
    <name type="scientific">Fusobacterium animalis ATCC 51191</name>
    <dbReference type="NCBI Taxonomy" id="997347"/>
    <lineage>
        <taxon>Bacteria</taxon>
        <taxon>Fusobacteriati</taxon>
        <taxon>Fusobacteriota</taxon>
        <taxon>Fusobacteriia</taxon>
        <taxon>Fusobacteriales</taxon>
        <taxon>Fusobacteriaceae</taxon>
        <taxon>Fusobacterium</taxon>
    </lineage>
</organism>
<dbReference type="Proteomes" id="UP000005392">
    <property type="component" value="Unassembled WGS sequence"/>
</dbReference>
<dbReference type="EMBL" id="AFQD01000652">
    <property type="protein sequence ID" value="EGQ75976.1"/>
    <property type="molecule type" value="Genomic_DNA"/>
</dbReference>
<dbReference type="InterPro" id="IPR029501">
    <property type="entry name" value="EndoU_bac"/>
</dbReference>
<protein>
    <recommendedName>
        <fullName evidence="1">Bacterial EndoU nuclease domain-containing protein</fullName>
    </recommendedName>
</protein>
<comment type="caution">
    <text evidence="2">The sequence shown here is derived from an EMBL/GenBank/DDBJ whole genome shotgun (WGS) entry which is preliminary data.</text>
</comment>
<evidence type="ECO:0000259" key="1">
    <source>
        <dbReference type="Pfam" id="PF14436"/>
    </source>
</evidence>
<accession>F9ERT3</accession>